<evidence type="ECO:0000256" key="2">
    <source>
        <dbReference type="SAM" id="SignalP"/>
    </source>
</evidence>
<proteinExistence type="inferred from homology"/>
<evidence type="ECO:0000256" key="1">
    <source>
        <dbReference type="ARBA" id="ARBA00005705"/>
    </source>
</evidence>
<feature type="chain" id="PRO_5040509956" evidence="2">
    <location>
        <begin position="22"/>
        <end position="580"/>
    </location>
</feature>
<dbReference type="EMBL" id="CAICTM010000167">
    <property type="protein sequence ID" value="CAB9503535.1"/>
    <property type="molecule type" value="Genomic_DNA"/>
</dbReference>
<keyword evidence="2" id="KW-0732">Signal</keyword>
<dbReference type="GO" id="GO:0070004">
    <property type="term" value="F:cysteine-type exopeptidase activity"/>
    <property type="evidence" value="ECO:0007669"/>
    <property type="project" value="InterPro"/>
</dbReference>
<keyword evidence="4" id="KW-1185">Reference proteome</keyword>
<dbReference type="GO" id="GO:0016805">
    <property type="term" value="F:dipeptidase activity"/>
    <property type="evidence" value="ECO:0007669"/>
    <property type="project" value="InterPro"/>
</dbReference>
<feature type="signal peptide" evidence="2">
    <location>
        <begin position="1"/>
        <end position="21"/>
    </location>
</feature>
<reference evidence="3" key="1">
    <citation type="submission" date="2020-06" db="EMBL/GenBank/DDBJ databases">
        <authorList>
            <consortium name="Plant Systems Biology data submission"/>
        </authorList>
    </citation>
    <scope>NUCLEOTIDE SEQUENCE</scope>
    <source>
        <strain evidence="3">D6</strain>
    </source>
</reference>
<comment type="similarity">
    <text evidence="1">Belongs to the peptidase C69 family. Secernin subfamily.</text>
</comment>
<comment type="caution">
    <text evidence="3">The sequence shown here is derived from an EMBL/GenBank/DDBJ whole genome shotgun (WGS) entry which is preliminary data.</text>
</comment>
<organism evidence="3 4">
    <name type="scientific">Seminavis robusta</name>
    <dbReference type="NCBI Taxonomy" id="568900"/>
    <lineage>
        <taxon>Eukaryota</taxon>
        <taxon>Sar</taxon>
        <taxon>Stramenopiles</taxon>
        <taxon>Ochrophyta</taxon>
        <taxon>Bacillariophyta</taxon>
        <taxon>Bacillariophyceae</taxon>
        <taxon>Bacillariophycidae</taxon>
        <taxon>Naviculales</taxon>
        <taxon>Naviculaceae</taxon>
        <taxon>Seminavis</taxon>
    </lineage>
</organism>
<dbReference type="GO" id="GO:0006508">
    <property type="term" value="P:proteolysis"/>
    <property type="evidence" value="ECO:0007669"/>
    <property type="project" value="InterPro"/>
</dbReference>
<accession>A0A9N8DKC0</accession>
<gene>
    <name evidence="3" type="ORF">SEMRO_168_G074950.1</name>
</gene>
<dbReference type="OrthoDB" id="5175656at2759"/>
<dbReference type="Pfam" id="PF03577">
    <property type="entry name" value="Peptidase_C69"/>
    <property type="match status" value="1"/>
</dbReference>
<dbReference type="Gene3D" id="3.60.60.10">
    <property type="entry name" value="Penicillin V Acylase, Chain A"/>
    <property type="match status" value="1"/>
</dbReference>
<protein>
    <submittedName>
        <fullName evidence="3">Probable dipeptidase A</fullName>
    </submittedName>
</protein>
<dbReference type="Proteomes" id="UP001153069">
    <property type="component" value="Unassembled WGS sequence"/>
</dbReference>
<name>A0A9N8DKC0_9STRA</name>
<evidence type="ECO:0000313" key="4">
    <source>
        <dbReference type="Proteomes" id="UP001153069"/>
    </source>
</evidence>
<dbReference type="InterPro" id="IPR005322">
    <property type="entry name" value="Peptidase_C69"/>
</dbReference>
<sequence length="580" mass="64530">MSGGPLLLTLLLVLMATISNGCTDILVTPGASADGSSMIGYNADSVSLYGVLYHYPRTEGRGGPGELRQVFDWDSGVRFGEIPEVNSTYNVIGNSNEHGLVIGESTFGGVPELAGQKQIDALGAVLDYGSLIYITLQRAKTAVEAIHTINALLDAYGYASSGESFSISDKSGDVWMMELIGRGDTYKKLGAVWVAQKIPDGYVGAHANQARTTTFPRDDPQNCLFAEDVVDVAVHYGLYPSTADPLKFSFSDTYNPVQFTSARMSEARVWSMFSQIAEEGFQQQYLDYALGINITKRMPLFIKPRAKLSLIDVMQLMNSHYEGTKLDPAKDNGAGIFASPYRSRPLVWEYQGKHYHNERTLATPRTGWSFIAQLRPWMPAELSALVWFAADDSSTSPRVPVFGSNWQVAEPYVGKGTQDGVPAPLLKLDMTKAFWVQNMVSNFCYYRWQDAYPVVREKIDNLQRDLLKQVQTLDDQLLKIYKTKGAKEAVDFATQFSVRTANAVHQQWLEFYGELFVRFRDFHIITEKKDEPSCGCDAKEPGLVDAVKKRIIDETGDHYEIPSNGQILNKESLLRSVAVQ</sequence>
<dbReference type="PANTHER" id="PTHR12994">
    <property type="entry name" value="SECERNIN"/>
    <property type="match status" value="1"/>
</dbReference>
<dbReference type="PANTHER" id="PTHR12994:SF17">
    <property type="entry name" value="LD30995P"/>
    <property type="match status" value="1"/>
</dbReference>
<dbReference type="AlphaFoldDB" id="A0A9N8DKC0"/>
<evidence type="ECO:0000313" key="3">
    <source>
        <dbReference type="EMBL" id="CAB9503535.1"/>
    </source>
</evidence>